<dbReference type="Pfam" id="PF02897">
    <property type="entry name" value="Peptidase_S9_N"/>
    <property type="match status" value="1"/>
</dbReference>
<evidence type="ECO:0000256" key="2">
    <source>
        <dbReference type="ARBA" id="ARBA00005228"/>
    </source>
</evidence>
<gene>
    <name evidence="10" type="ORF">UFOPK2656_01243</name>
    <name evidence="11" type="ORF">UFOPK3099_01874</name>
    <name evidence="12" type="ORF">UFOPK3267_02110</name>
    <name evidence="13" type="ORF">UFOPK3651_01372</name>
    <name evidence="9" type="ORF">UFOPK4189_01317</name>
</gene>
<evidence type="ECO:0000313" key="9">
    <source>
        <dbReference type="EMBL" id="CAB4363537.1"/>
    </source>
</evidence>
<dbReference type="InterPro" id="IPR002471">
    <property type="entry name" value="Pept_S9_AS"/>
</dbReference>
<dbReference type="InterPro" id="IPR023302">
    <property type="entry name" value="Pept_S9A_N"/>
</dbReference>
<comment type="catalytic activity">
    <reaction evidence="1">
        <text>Hydrolysis of Pro-|-Xaa &gt;&gt; Ala-|-Xaa in oligopeptides.</text>
        <dbReference type="EC" id="3.4.21.26"/>
    </reaction>
</comment>
<dbReference type="GO" id="GO:0004252">
    <property type="term" value="F:serine-type endopeptidase activity"/>
    <property type="evidence" value="ECO:0007669"/>
    <property type="project" value="UniProtKB-EC"/>
</dbReference>
<evidence type="ECO:0000313" key="10">
    <source>
        <dbReference type="EMBL" id="CAB4719838.1"/>
    </source>
</evidence>
<evidence type="ECO:0000313" key="13">
    <source>
        <dbReference type="EMBL" id="CAB4929303.1"/>
    </source>
</evidence>
<keyword evidence="6" id="KW-0720">Serine protease</keyword>
<dbReference type="InterPro" id="IPR029058">
    <property type="entry name" value="AB_hydrolase_fold"/>
</dbReference>
<evidence type="ECO:0000313" key="11">
    <source>
        <dbReference type="EMBL" id="CAB4828596.1"/>
    </source>
</evidence>
<evidence type="ECO:0000256" key="3">
    <source>
        <dbReference type="ARBA" id="ARBA00011897"/>
    </source>
</evidence>
<dbReference type="EMBL" id="CAFAAV010000157">
    <property type="protein sequence ID" value="CAB4828596.1"/>
    <property type="molecule type" value="Genomic_DNA"/>
</dbReference>
<keyword evidence="5" id="KW-0378">Hydrolase</keyword>
<evidence type="ECO:0000256" key="4">
    <source>
        <dbReference type="ARBA" id="ARBA00022670"/>
    </source>
</evidence>
<evidence type="ECO:0000256" key="1">
    <source>
        <dbReference type="ARBA" id="ARBA00001070"/>
    </source>
</evidence>
<comment type="similarity">
    <text evidence="2">Belongs to the peptidase S9A family.</text>
</comment>
<dbReference type="EMBL" id="CAEZYF010000006">
    <property type="protein sequence ID" value="CAB4719838.1"/>
    <property type="molecule type" value="Genomic_DNA"/>
</dbReference>
<dbReference type="GO" id="GO:0005829">
    <property type="term" value="C:cytosol"/>
    <property type="evidence" value="ECO:0007669"/>
    <property type="project" value="TreeGrafter"/>
</dbReference>
<dbReference type="Gene3D" id="2.130.10.120">
    <property type="entry name" value="Prolyl oligopeptidase, N-terminal domain"/>
    <property type="match status" value="1"/>
</dbReference>
<reference evidence="12" key="1">
    <citation type="submission" date="2020-05" db="EMBL/GenBank/DDBJ databases">
        <authorList>
            <person name="Chiriac C."/>
            <person name="Salcher M."/>
            <person name="Ghai R."/>
            <person name="Kavagutti S V."/>
        </authorList>
    </citation>
    <scope>NUCLEOTIDE SEQUENCE</scope>
</reference>
<dbReference type="InterPro" id="IPR002470">
    <property type="entry name" value="Peptidase_S9A"/>
</dbReference>
<name>A0A6J7C6U1_9ZZZZ</name>
<dbReference type="GO" id="GO:0070012">
    <property type="term" value="F:oligopeptidase activity"/>
    <property type="evidence" value="ECO:0007669"/>
    <property type="project" value="TreeGrafter"/>
</dbReference>
<dbReference type="PANTHER" id="PTHR42881:SF2">
    <property type="entry name" value="PROLYL ENDOPEPTIDASE"/>
    <property type="match status" value="1"/>
</dbReference>
<organism evidence="12">
    <name type="scientific">freshwater metagenome</name>
    <dbReference type="NCBI Taxonomy" id="449393"/>
    <lineage>
        <taxon>unclassified sequences</taxon>
        <taxon>metagenomes</taxon>
        <taxon>ecological metagenomes</taxon>
    </lineage>
</organism>
<protein>
    <recommendedName>
        <fullName evidence="3">prolyl oligopeptidase</fullName>
        <ecNumber evidence="3">3.4.21.26</ecNumber>
    </recommendedName>
</protein>
<evidence type="ECO:0000256" key="6">
    <source>
        <dbReference type="ARBA" id="ARBA00022825"/>
    </source>
</evidence>
<dbReference type="GO" id="GO:0006508">
    <property type="term" value="P:proteolysis"/>
    <property type="evidence" value="ECO:0007669"/>
    <property type="project" value="UniProtKB-KW"/>
</dbReference>
<feature type="domain" description="Peptidase S9A N-terminal" evidence="8">
    <location>
        <begin position="10"/>
        <end position="341"/>
    </location>
</feature>
<dbReference type="PROSITE" id="PS00708">
    <property type="entry name" value="PRO_ENDOPEP_SER"/>
    <property type="match status" value="1"/>
</dbReference>
<evidence type="ECO:0000259" key="7">
    <source>
        <dbReference type="Pfam" id="PF00326"/>
    </source>
</evidence>
<feature type="domain" description="Peptidase S9 prolyl oligopeptidase catalytic" evidence="7">
    <location>
        <begin position="462"/>
        <end position="673"/>
    </location>
</feature>
<dbReference type="Gene3D" id="3.40.50.1820">
    <property type="entry name" value="alpha/beta hydrolase"/>
    <property type="match status" value="1"/>
</dbReference>
<dbReference type="EMBL" id="CAFBIY010000133">
    <property type="protein sequence ID" value="CAB4852488.1"/>
    <property type="molecule type" value="Genomic_DNA"/>
</dbReference>
<dbReference type="SUPFAM" id="SSF50993">
    <property type="entry name" value="Peptidase/esterase 'gauge' domain"/>
    <property type="match status" value="1"/>
</dbReference>
<evidence type="ECO:0000259" key="8">
    <source>
        <dbReference type="Pfam" id="PF02897"/>
    </source>
</evidence>
<proteinExistence type="inferred from homology"/>
<dbReference type="PRINTS" id="PR00862">
    <property type="entry name" value="PROLIGOPTASE"/>
</dbReference>
<keyword evidence="4" id="KW-0645">Protease</keyword>
<sequence>MADTPVAPVPATRRGTEADVYHGVEVPDPYRWLEDGNAVEVTEWVAAHNQRTREALVASPVWARWHERLSALTALPTTLSLSVAGEHLFVIERPAGADQYVLVLRSAVDPSVPPRTLLDPAALADDHAVAIDWFHPSPDGTLVAIGLSEGGTENSVLHVLEVATGRVLPLRIPNTRAASVAWRPDGSGFWYAVYPSGDEYHRHIRYHSLTAPIDGAPAAVDPVVFDRLPTPESWPDVSISDDGRYVLVHVMAGWTRIDVHMLEVASGEWTVVVAGQQAQTSLRVVGDELVGVTTLDAPNGRVIRAALTDPTTWTTVVAERPDVVLGAHISCADELLVVASQVGIDVVERWPGGERLDLGVASVVALDAADGRAFLARGTFGAPIDVHRFTAADGVRSWGAVPDATLLPQLSVTQIQYPSLDGTLIPMFVAHRVDIVPSADTPLILTGYGGFAIAESPVWMPNLAAWCAAGGAYCIAGLRGGYEYGEAWHLAGRRANKQHVFDDFHAAADWLVAEGYTSRDLLALHGGSNGGLLMGAAVTQRPDLAPVVWCAVPLLDMIRYPQFLIARLWTDEYGDPDVAEEFGWLHAYSPYHHVTEGQPYPAVLFTTAEGDTRVDPCHARKMAAALTWASSGQDERPILLLQSGRAGHGVGKPASMRVMEGADVLAFFCRQLGFEPSL</sequence>
<dbReference type="AlphaFoldDB" id="A0A6J7C6U1"/>
<evidence type="ECO:0000313" key="12">
    <source>
        <dbReference type="EMBL" id="CAB4852488.1"/>
    </source>
</evidence>
<dbReference type="EMBL" id="CAFBMT010000006">
    <property type="protein sequence ID" value="CAB4929303.1"/>
    <property type="molecule type" value="Genomic_DNA"/>
</dbReference>
<dbReference type="Pfam" id="PF00326">
    <property type="entry name" value="Peptidase_S9"/>
    <property type="match status" value="1"/>
</dbReference>
<dbReference type="PANTHER" id="PTHR42881">
    <property type="entry name" value="PROLYL ENDOPEPTIDASE"/>
    <property type="match status" value="1"/>
</dbReference>
<dbReference type="InterPro" id="IPR051167">
    <property type="entry name" value="Prolyl_oligopep/macrocyclase"/>
</dbReference>
<dbReference type="EMBL" id="CAESGF010000006">
    <property type="protein sequence ID" value="CAB4363537.1"/>
    <property type="molecule type" value="Genomic_DNA"/>
</dbReference>
<accession>A0A6J7C6U1</accession>
<dbReference type="InterPro" id="IPR001375">
    <property type="entry name" value="Peptidase_S9_cat"/>
</dbReference>
<dbReference type="SUPFAM" id="SSF53474">
    <property type="entry name" value="alpha/beta-Hydrolases"/>
    <property type="match status" value="1"/>
</dbReference>
<evidence type="ECO:0000256" key="5">
    <source>
        <dbReference type="ARBA" id="ARBA00022801"/>
    </source>
</evidence>
<dbReference type="EC" id="3.4.21.26" evidence="3"/>